<evidence type="ECO:0000256" key="2">
    <source>
        <dbReference type="SAM" id="MobiDB-lite"/>
    </source>
</evidence>
<reference evidence="3" key="1">
    <citation type="journal article" date="2021" name="Nat. Commun.">
        <title>Genetic determinants of endophytism in the Arabidopsis root mycobiome.</title>
        <authorList>
            <person name="Mesny F."/>
            <person name="Miyauchi S."/>
            <person name="Thiergart T."/>
            <person name="Pickel B."/>
            <person name="Atanasova L."/>
            <person name="Karlsson M."/>
            <person name="Huettel B."/>
            <person name="Barry K.W."/>
            <person name="Haridas S."/>
            <person name="Chen C."/>
            <person name="Bauer D."/>
            <person name="Andreopoulos W."/>
            <person name="Pangilinan J."/>
            <person name="LaButti K."/>
            <person name="Riley R."/>
            <person name="Lipzen A."/>
            <person name="Clum A."/>
            <person name="Drula E."/>
            <person name="Henrissat B."/>
            <person name="Kohler A."/>
            <person name="Grigoriev I.V."/>
            <person name="Martin F.M."/>
            <person name="Hacquard S."/>
        </authorList>
    </citation>
    <scope>NUCLEOTIDE SEQUENCE</scope>
    <source>
        <strain evidence="3">MPI-CAGE-AT-0016</strain>
    </source>
</reference>
<feature type="coiled-coil region" evidence="1">
    <location>
        <begin position="196"/>
        <end position="223"/>
    </location>
</feature>
<feature type="region of interest" description="Disordered" evidence="2">
    <location>
        <begin position="329"/>
        <end position="370"/>
    </location>
</feature>
<protein>
    <submittedName>
        <fullName evidence="3">Uncharacterized protein</fullName>
    </submittedName>
</protein>
<evidence type="ECO:0000313" key="4">
    <source>
        <dbReference type="Proteomes" id="UP000813385"/>
    </source>
</evidence>
<dbReference type="EMBL" id="JAGPXD010000005">
    <property type="protein sequence ID" value="KAH7353208.1"/>
    <property type="molecule type" value="Genomic_DNA"/>
</dbReference>
<evidence type="ECO:0000313" key="3">
    <source>
        <dbReference type="EMBL" id="KAH7353208.1"/>
    </source>
</evidence>
<organism evidence="3 4">
    <name type="scientific">Plectosphaerella cucumerina</name>
    <dbReference type="NCBI Taxonomy" id="40658"/>
    <lineage>
        <taxon>Eukaryota</taxon>
        <taxon>Fungi</taxon>
        <taxon>Dikarya</taxon>
        <taxon>Ascomycota</taxon>
        <taxon>Pezizomycotina</taxon>
        <taxon>Sordariomycetes</taxon>
        <taxon>Hypocreomycetidae</taxon>
        <taxon>Glomerellales</taxon>
        <taxon>Plectosphaerellaceae</taxon>
        <taxon>Plectosphaerella</taxon>
    </lineage>
</organism>
<keyword evidence="1" id="KW-0175">Coiled coil</keyword>
<dbReference type="OrthoDB" id="288942at2759"/>
<sequence>MRQKLLSKPAAEQRQCPLFSTLPGEVRAQIFSFALTDYPDPDPEKKYSPDTCFTRPSYFAPRRTDTELLRTCRAIYKECWHLPFLLEEQLYWITAPDRAPPEFGSFRRPRLGQRVQRIAELQGEDKVIIDRLRVFAQMYKLEEGGMTSLLRTPHLLPRCITLTIRHADWWFWEDDNPLSFKGNWIKAACAVMPNTVNEIHIELESLERKKAQVDEIAKQMAQRWFFKRPDGGVLYADNRNGAATVDRWTGTSTWHNRRWVRDETRDGEIDYYIVTVSFQLGPTLERRGGFISETARENATRDRYDTSLNLHIPSAEALQFSHPSVWVDPPNWNQSSDAEFDDDTDHSTSDWGASDDETGSPVLGGNEPPA</sequence>
<proteinExistence type="predicted"/>
<name>A0A8K0T938_9PEZI</name>
<dbReference type="AlphaFoldDB" id="A0A8K0T938"/>
<accession>A0A8K0T938</accession>
<dbReference type="Proteomes" id="UP000813385">
    <property type="component" value="Unassembled WGS sequence"/>
</dbReference>
<keyword evidence="4" id="KW-1185">Reference proteome</keyword>
<comment type="caution">
    <text evidence="3">The sequence shown here is derived from an EMBL/GenBank/DDBJ whole genome shotgun (WGS) entry which is preliminary data.</text>
</comment>
<gene>
    <name evidence="3" type="ORF">B0T11DRAFT_115638</name>
</gene>
<evidence type="ECO:0000256" key="1">
    <source>
        <dbReference type="SAM" id="Coils"/>
    </source>
</evidence>